<evidence type="ECO:0000313" key="3">
    <source>
        <dbReference type="Proteomes" id="UP000277300"/>
    </source>
</evidence>
<reference evidence="3 4" key="1">
    <citation type="submission" date="2018-07" db="EMBL/GenBank/DDBJ databases">
        <title>Genome sequencing of oomycete isolates from Chile give support for New Zealand origin for Phytophthora kernoviae and make available the first Nothophytophthora sp. genome.</title>
        <authorList>
            <person name="Studholme D.J."/>
            <person name="Sanfuentes E."/>
            <person name="Panda P."/>
            <person name="Hill R."/>
            <person name="Sambles C."/>
            <person name="Grant M."/>
            <person name="Williams N.M."/>
            <person name="Mcdougal R.L."/>
        </authorList>
    </citation>
    <scope>NUCLEOTIDE SEQUENCE [LARGE SCALE GENOMIC DNA]</scope>
    <source>
        <strain evidence="1">Chile6</strain>
        <strain evidence="2">Chile7</strain>
    </source>
</reference>
<sequence>MSILGCSPPLIPQPIASLDEKPVLPTNRSLSDLLKSSEKVGVKDAGCKVPQGGDDDQQTTRLVLSNIELALAANPSPPPYEYSNVPQNVTIDWDNYQLEVRYAGLLTCTVQVFLFQRGVYLVEFRRGHVDIFQFKRFYEKIRAYIVDCMEGGARESLPTFRKRNNSISEPCF</sequence>
<dbReference type="Proteomes" id="UP000277300">
    <property type="component" value="Unassembled WGS sequence"/>
</dbReference>
<dbReference type="EMBL" id="MBDO02000118">
    <property type="protein sequence ID" value="RLN62563.1"/>
    <property type="molecule type" value="Genomic_DNA"/>
</dbReference>
<name>A0A3F2RR18_9STRA</name>
<dbReference type="EMBL" id="MBAD02000232">
    <property type="protein sequence ID" value="RLN70495.1"/>
    <property type="molecule type" value="Genomic_DNA"/>
</dbReference>
<gene>
    <name evidence="2" type="ORF">BBJ29_005200</name>
    <name evidence="1" type="ORF">BBP00_00004696</name>
</gene>
<proteinExistence type="predicted"/>
<accession>A0A3F2RR18</accession>
<dbReference type="AlphaFoldDB" id="A0A3F2RR18"/>
<organism evidence="1 3">
    <name type="scientific">Phytophthora kernoviae</name>
    <dbReference type="NCBI Taxonomy" id="325452"/>
    <lineage>
        <taxon>Eukaryota</taxon>
        <taxon>Sar</taxon>
        <taxon>Stramenopiles</taxon>
        <taxon>Oomycota</taxon>
        <taxon>Peronosporomycetes</taxon>
        <taxon>Peronosporales</taxon>
        <taxon>Peronosporaceae</taxon>
        <taxon>Phytophthora</taxon>
    </lineage>
</organism>
<dbReference type="Proteomes" id="UP000284657">
    <property type="component" value="Unassembled WGS sequence"/>
</dbReference>
<evidence type="ECO:0000313" key="4">
    <source>
        <dbReference type="Proteomes" id="UP000284657"/>
    </source>
</evidence>
<evidence type="ECO:0000313" key="1">
    <source>
        <dbReference type="EMBL" id="RLN62563.1"/>
    </source>
</evidence>
<protein>
    <submittedName>
        <fullName evidence="1">Uncharacterized protein</fullName>
    </submittedName>
</protein>
<comment type="caution">
    <text evidence="1">The sequence shown here is derived from an EMBL/GenBank/DDBJ whole genome shotgun (WGS) entry which is preliminary data.</text>
</comment>
<dbReference type="OrthoDB" id="539158at2759"/>
<evidence type="ECO:0000313" key="2">
    <source>
        <dbReference type="EMBL" id="RLN70495.1"/>
    </source>
</evidence>